<evidence type="ECO:0000256" key="1">
    <source>
        <dbReference type="ARBA" id="ARBA00023125"/>
    </source>
</evidence>
<dbReference type="InterPro" id="IPR050807">
    <property type="entry name" value="TransReg_Diox_bact_type"/>
</dbReference>
<comment type="caution">
    <text evidence="3">The sequence shown here is derived from an EMBL/GenBank/DDBJ whole genome shotgun (WGS) entry which is preliminary data.</text>
</comment>
<organism evidence="3 4">
    <name type="scientific">Candidatus Eubacterium avistercoris</name>
    <dbReference type="NCBI Taxonomy" id="2838567"/>
    <lineage>
        <taxon>Bacteria</taxon>
        <taxon>Bacillati</taxon>
        <taxon>Bacillota</taxon>
        <taxon>Clostridia</taxon>
        <taxon>Eubacteriales</taxon>
        <taxon>Eubacteriaceae</taxon>
        <taxon>Eubacterium</taxon>
    </lineage>
</organism>
<dbReference type="InterPro" id="IPR001387">
    <property type="entry name" value="Cro/C1-type_HTH"/>
</dbReference>
<dbReference type="SMART" id="SM00530">
    <property type="entry name" value="HTH_XRE"/>
    <property type="match status" value="1"/>
</dbReference>
<dbReference type="CDD" id="cd02209">
    <property type="entry name" value="cupin_XRE_C"/>
    <property type="match status" value="1"/>
</dbReference>
<dbReference type="Gene3D" id="2.60.120.10">
    <property type="entry name" value="Jelly Rolls"/>
    <property type="match status" value="1"/>
</dbReference>
<evidence type="ECO:0000313" key="4">
    <source>
        <dbReference type="Proteomes" id="UP000824024"/>
    </source>
</evidence>
<dbReference type="SUPFAM" id="SSF47413">
    <property type="entry name" value="lambda repressor-like DNA-binding domains"/>
    <property type="match status" value="1"/>
</dbReference>
<evidence type="ECO:0000313" key="3">
    <source>
        <dbReference type="EMBL" id="HIZ07520.1"/>
    </source>
</evidence>
<dbReference type="CDD" id="cd00093">
    <property type="entry name" value="HTH_XRE"/>
    <property type="match status" value="1"/>
</dbReference>
<dbReference type="PANTHER" id="PTHR46797:SF2">
    <property type="entry name" value="TRANSCRIPTIONAL REGULATOR"/>
    <property type="match status" value="1"/>
</dbReference>
<dbReference type="PANTHER" id="PTHR46797">
    <property type="entry name" value="HTH-TYPE TRANSCRIPTIONAL REGULATOR"/>
    <property type="match status" value="1"/>
</dbReference>
<evidence type="ECO:0000259" key="2">
    <source>
        <dbReference type="PROSITE" id="PS50943"/>
    </source>
</evidence>
<accession>A0A9D2D2X3</accession>
<reference evidence="3" key="2">
    <citation type="submission" date="2021-04" db="EMBL/GenBank/DDBJ databases">
        <authorList>
            <person name="Gilroy R."/>
        </authorList>
    </citation>
    <scope>NUCLEOTIDE SEQUENCE</scope>
    <source>
        <strain evidence="3">CHK192-9172</strain>
    </source>
</reference>
<dbReference type="Gene3D" id="1.10.260.40">
    <property type="entry name" value="lambda repressor-like DNA-binding domains"/>
    <property type="match status" value="1"/>
</dbReference>
<reference evidence="3" key="1">
    <citation type="journal article" date="2021" name="PeerJ">
        <title>Extensive microbial diversity within the chicken gut microbiome revealed by metagenomics and culture.</title>
        <authorList>
            <person name="Gilroy R."/>
            <person name="Ravi A."/>
            <person name="Getino M."/>
            <person name="Pursley I."/>
            <person name="Horton D.L."/>
            <person name="Alikhan N.F."/>
            <person name="Baker D."/>
            <person name="Gharbi K."/>
            <person name="Hall N."/>
            <person name="Watson M."/>
            <person name="Adriaenssens E.M."/>
            <person name="Foster-Nyarko E."/>
            <person name="Jarju S."/>
            <person name="Secka A."/>
            <person name="Antonio M."/>
            <person name="Oren A."/>
            <person name="Chaudhuri R.R."/>
            <person name="La Ragione R."/>
            <person name="Hildebrand F."/>
            <person name="Pallen M.J."/>
        </authorList>
    </citation>
    <scope>NUCLEOTIDE SEQUENCE</scope>
    <source>
        <strain evidence="3">CHK192-9172</strain>
    </source>
</reference>
<dbReference type="GO" id="GO:0003677">
    <property type="term" value="F:DNA binding"/>
    <property type="evidence" value="ECO:0007669"/>
    <property type="project" value="UniProtKB-KW"/>
</dbReference>
<proteinExistence type="predicted"/>
<dbReference type="InterPro" id="IPR011051">
    <property type="entry name" value="RmlC_Cupin_sf"/>
</dbReference>
<dbReference type="SUPFAM" id="SSF51182">
    <property type="entry name" value="RmlC-like cupins"/>
    <property type="match status" value="1"/>
</dbReference>
<feature type="domain" description="HTH cro/C1-type" evidence="2">
    <location>
        <begin position="14"/>
        <end position="68"/>
    </location>
</feature>
<dbReference type="InterPro" id="IPR014710">
    <property type="entry name" value="RmlC-like_jellyroll"/>
</dbReference>
<gene>
    <name evidence="3" type="ORF">IAA08_06250</name>
</gene>
<protein>
    <submittedName>
        <fullName evidence="3">Cupin domain-containing protein</fullName>
    </submittedName>
</protein>
<dbReference type="Pfam" id="PF07883">
    <property type="entry name" value="Cupin_2"/>
    <property type="match status" value="1"/>
</dbReference>
<dbReference type="Proteomes" id="UP000824024">
    <property type="component" value="Unassembled WGS sequence"/>
</dbReference>
<dbReference type="InterPro" id="IPR010982">
    <property type="entry name" value="Lambda_DNA-bd_dom_sf"/>
</dbReference>
<dbReference type="GO" id="GO:0005829">
    <property type="term" value="C:cytosol"/>
    <property type="evidence" value="ECO:0007669"/>
    <property type="project" value="TreeGrafter"/>
</dbReference>
<dbReference type="EMBL" id="DXCH01000177">
    <property type="protein sequence ID" value="HIZ07520.1"/>
    <property type="molecule type" value="Genomic_DNA"/>
</dbReference>
<dbReference type="InterPro" id="IPR013096">
    <property type="entry name" value="Cupin_2"/>
</dbReference>
<dbReference type="AlphaFoldDB" id="A0A9D2D2X3"/>
<dbReference type="Pfam" id="PF01381">
    <property type="entry name" value="HTH_3"/>
    <property type="match status" value="1"/>
</dbReference>
<dbReference type="PROSITE" id="PS50943">
    <property type="entry name" value="HTH_CROC1"/>
    <property type="match status" value="1"/>
</dbReference>
<name>A0A9D2D2X3_9FIRM</name>
<keyword evidence="1" id="KW-0238">DNA-binding</keyword>
<dbReference type="GO" id="GO:0003700">
    <property type="term" value="F:DNA-binding transcription factor activity"/>
    <property type="evidence" value="ECO:0007669"/>
    <property type="project" value="TreeGrafter"/>
</dbReference>
<sequence length="185" mass="21074">MEIEDINAKIGQKIKDLRNQNGLTQQELADRTELTKGYISQLERGQVAPSVATLLDLIECLGSSASDFFKETETEQIVFHVQNYFEKIDDEGNSIQWTVPAAQKNKMEPLLVEICPHGTLPEDKPHDGEEYGYIIEGKIRLHLGNQMFTVEKGESFYFEAKKEHYIENPGSRKAKLIWISTPPSF</sequence>